<proteinExistence type="predicted"/>
<keyword evidence="2" id="KW-0472">Membrane</keyword>
<dbReference type="Proteomes" id="UP000297703">
    <property type="component" value="Unassembled WGS sequence"/>
</dbReference>
<feature type="region of interest" description="Disordered" evidence="1">
    <location>
        <begin position="1"/>
        <end position="33"/>
    </location>
</feature>
<name>A0A4D9EAY1_9SAUR</name>
<gene>
    <name evidence="3" type="ORF">DR999_PMT12931</name>
</gene>
<dbReference type="EMBL" id="QXTE01000135">
    <property type="protein sequence ID" value="TFK04533.1"/>
    <property type="molecule type" value="Genomic_DNA"/>
</dbReference>
<evidence type="ECO:0000256" key="1">
    <source>
        <dbReference type="SAM" id="MobiDB-lite"/>
    </source>
</evidence>
<keyword evidence="4" id="KW-1185">Reference proteome</keyword>
<feature type="transmembrane region" description="Helical" evidence="2">
    <location>
        <begin position="65"/>
        <end position="85"/>
    </location>
</feature>
<evidence type="ECO:0000256" key="2">
    <source>
        <dbReference type="SAM" id="Phobius"/>
    </source>
</evidence>
<reference evidence="3 4" key="1">
    <citation type="submission" date="2019-04" db="EMBL/GenBank/DDBJ databases">
        <title>Draft genome of the big-headed turtle Platysternon megacephalum.</title>
        <authorList>
            <person name="Gong S."/>
        </authorList>
    </citation>
    <scope>NUCLEOTIDE SEQUENCE [LARGE SCALE GENOMIC DNA]</scope>
    <source>
        <strain evidence="3">DO16091913</strain>
        <tissue evidence="3">Muscle</tissue>
    </source>
</reference>
<keyword evidence="2" id="KW-1133">Transmembrane helix</keyword>
<reference evidence="3 4" key="2">
    <citation type="submission" date="2019-04" db="EMBL/GenBank/DDBJ databases">
        <title>The genome sequence of big-headed turtle.</title>
        <authorList>
            <person name="Gong S."/>
        </authorList>
    </citation>
    <scope>NUCLEOTIDE SEQUENCE [LARGE SCALE GENOMIC DNA]</scope>
    <source>
        <strain evidence="3">DO16091913</strain>
        <tissue evidence="3">Muscle</tissue>
    </source>
</reference>
<organism evidence="3 4">
    <name type="scientific">Platysternon megacephalum</name>
    <name type="common">big-headed turtle</name>
    <dbReference type="NCBI Taxonomy" id="55544"/>
    <lineage>
        <taxon>Eukaryota</taxon>
        <taxon>Metazoa</taxon>
        <taxon>Chordata</taxon>
        <taxon>Craniata</taxon>
        <taxon>Vertebrata</taxon>
        <taxon>Euteleostomi</taxon>
        <taxon>Archelosauria</taxon>
        <taxon>Testudinata</taxon>
        <taxon>Testudines</taxon>
        <taxon>Cryptodira</taxon>
        <taxon>Durocryptodira</taxon>
        <taxon>Testudinoidea</taxon>
        <taxon>Platysternidae</taxon>
        <taxon>Platysternon</taxon>
    </lineage>
</organism>
<evidence type="ECO:0000313" key="4">
    <source>
        <dbReference type="Proteomes" id="UP000297703"/>
    </source>
</evidence>
<protein>
    <submittedName>
        <fullName evidence="3">Protein syndesmos</fullName>
    </submittedName>
</protein>
<evidence type="ECO:0000313" key="3">
    <source>
        <dbReference type="EMBL" id="TFK04533.1"/>
    </source>
</evidence>
<comment type="caution">
    <text evidence="3">The sequence shown here is derived from an EMBL/GenBank/DDBJ whole genome shotgun (WGS) entry which is preliminary data.</text>
</comment>
<sequence length="104" mass="11840">MLQGVLGEKNSLMADRAVPGNSGQHRSSSPEPLDFQELNRSKQAYISHCGDLNFKTPYKKCKGRWIFFAVFKIKLAACIVFKIIMKNKFKLCCNVRCLPGWLKT</sequence>
<dbReference type="AlphaFoldDB" id="A0A4D9EAY1"/>
<keyword evidence="2" id="KW-0812">Transmembrane</keyword>
<accession>A0A4D9EAY1</accession>
<feature type="compositionally biased region" description="Polar residues" evidence="1">
    <location>
        <begin position="21"/>
        <end position="30"/>
    </location>
</feature>